<dbReference type="SUPFAM" id="SSF52200">
    <property type="entry name" value="Toll/Interleukin receptor TIR domain"/>
    <property type="match status" value="1"/>
</dbReference>
<evidence type="ECO:0000313" key="3">
    <source>
        <dbReference type="EMBL" id="KYP34959.1"/>
    </source>
</evidence>
<keyword evidence="4" id="KW-1185">Reference proteome</keyword>
<evidence type="ECO:0000256" key="1">
    <source>
        <dbReference type="ARBA" id="ARBA00023027"/>
    </source>
</evidence>
<sequence>MVVFSESYASSTWCLDELVKILECTKIKDKKQLLFPILYHVEPSDIRHQQNSYGEAMIAHQVKFGKDSKKVQSWRTTLFEARNFPGHHISTGYEINSIEEIVEKVYKSIAPKPLLTGHNPVGLEKFSNSMKQTGAVSFLVVLQLTFTI</sequence>
<name>A0A151QXH3_CAJCA</name>
<dbReference type="InterPro" id="IPR035897">
    <property type="entry name" value="Toll_tir_struct_dom_sf"/>
</dbReference>
<gene>
    <name evidence="3" type="ORF">KK1_044026</name>
</gene>
<dbReference type="Pfam" id="PF01582">
    <property type="entry name" value="TIR"/>
    <property type="match status" value="1"/>
</dbReference>
<protein>
    <submittedName>
        <fullName evidence="3">TMV resistance protein N</fullName>
    </submittedName>
</protein>
<dbReference type="Gramene" id="C.cajan_40756.t">
    <property type="protein sequence ID" value="C.cajan_40756.t"/>
    <property type="gene ID" value="C.cajan_40756"/>
</dbReference>
<dbReference type="PANTHER" id="PTHR32009">
    <property type="entry name" value="TMV RESISTANCE PROTEIN N-LIKE"/>
    <property type="match status" value="1"/>
</dbReference>
<dbReference type="PROSITE" id="PS50104">
    <property type="entry name" value="TIR"/>
    <property type="match status" value="1"/>
</dbReference>
<evidence type="ECO:0000259" key="2">
    <source>
        <dbReference type="PROSITE" id="PS50104"/>
    </source>
</evidence>
<dbReference type="PANTHER" id="PTHR32009:SF106">
    <property type="entry name" value="TIR DOMAIN-CONTAINING PROTEIN"/>
    <property type="match status" value="1"/>
</dbReference>
<accession>A0A151QXH3</accession>
<dbReference type="AlphaFoldDB" id="A0A151QXH3"/>
<dbReference type="GO" id="GO:0007165">
    <property type="term" value="P:signal transduction"/>
    <property type="evidence" value="ECO:0007669"/>
    <property type="project" value="InterPro"/>
</dbReference>
<dbReference type="Gene3D" id="3.40.50.10140">
    <property type="entry name" value="Toll/interleukin-1 receptor homology (TIR) domain"/>
    <property type="match status" value="1"/>
</dbReference>
<dbReference type="EMBL" id="KQ484473">
    <property type="protein sequence ID" value="KYP34959.1"/>
    <property type="molecule type" value="Genomic_DNA"/>
</dbReference>
<organism evidence="3 4">
    <name type="scientific">Cajanus cajan</name>
    <name type="common">Pigeon pea</name>
    <name type="synonym">Cajanus indicus</name>
    <dbReference type="NCBI Taxonomy" id="3821"/>
    <lineage>
        <taxon>Eukaryota</taxon>
        <taxon>Viridiplantae</taxon>
        <taxon>Streptophyta</taxon>
        <taxon>Embryophyta</taxon>
        <taxon>Tracheophyta</taxon>
        <taxon>Spermatophyta</taxon>
        <taxon>Magnoliopsida</taxon>
        <taxon>eudicotyledons</taxon>
        <taxon>Gunneridae</taxon>
        <taxon>Pentapetalae</taxon>
        <taxon>rosids</taxon>
        <taxon>fabids</taxon>
        <taxon>Fabales</taxon>
        <taxon>Fabaceae</taxon>
        <taxon>Papilionoideae</taxon>
        <taxon>50 kb inversion clade</taxon>
        <taxon>NPAAA clade</taxon>
        <taxon>indigoferoid/millettioid clade</taxon>
        <taxon>Phaseoleae</taxon>
        <taxon>Cajanus</taxon>
    </lineage>
</organism>
<keyword evidence="1" id="KW-0520">NAD</keyword>
<reference evidence="3" key="1">
    <citation type="journal article" date="2012" name="Nat. Biotechnol.">
        <title>Draft genome sequence of pigeonpea (Cajanus cajan), an orphan legume crop of resource-poor farmers.</title>
        <authorList>
            <person name="Varshney R.K."/>
            <person name="Chen W."/>
            <person name="Li Y."/>
            <person name="Bharti A.K."/>
            <person name="Saxena R.K."/>
            <person name="Schlueter J.A."/>
            <person name="Donoghue M.T."/>
            <person name="Azam S."/>
            <person name="Fan G."/>
            <person name="Whaley A.M."/>
            <person name="Farmer A.D."/>
            <person name="Sheridan J."/>
            <person name="Iwata A."/>
            <person name="Tuteja R."/>
            <person name="Penmetsa R.V."/>
            <person name="Wu W."/>
            <person name="Upadhyaya H.D."/>
            <person name="Yang S.P."/>
            <person name="Shah T."/>
            <person name="Saxena K.B."/>
            <person name="Michael T."/>
            <person name="McCombie W.R."/>
            <person name="Yang B."/>
            <person name="Zhang G."/>
            <person name="Yang H."/>
            <person name="Wang J."/>
            <person name="Spillane C."/>
            <person name="Cook D.R."/>
            <person name="May G.D."/>
            <person name="Xu X."/>
            <person name="Jackson S.A."/>
        </authorList>
    </citation>
    <scope>NUCLEOTIDE SEQUENCE [LARGE SCALE GENOMIC DNA]</scope>
</reference>
<feature type="domain" description="TIR" evidence="2">
    <location>
        <begin position="1"/>
        <end position="109"/>
    </location>
</feature>
<dbReference type="Proteomes" id="UP000075243">
    <property type="component" value="Unassembled WGS sequence"/>
</dbReference>
<proteinExistence type="predicted"/>
<dbReference type="InterPro" id="IPR000157">
    <property type="entry name" value="TIR_dom"/>
</dbReference>
<evidence type="ECO:0000313" key="4">
    <source>
        <dbReference type="Proteomes" id="UP000075243"/>
    </source>
</evidence>